<proteinExistence type="inferred from homology"/>
<dbReference type="Pfam" id="PF00410">
    <property type="entry name" value="Ribosomal_S8"/>
    <property type="match status" value="1"/>
</dbReference>
<geneLocation type="mitochondrion" evidence="4"/>
<dbReference type="EMBL" id="LC515367">
    <property type="protein sequence ID" value="BBQ05368.1"/>
    <property type="molecule type" value="Genomic_DNA"/>
</dbReference>
<evidence type="ECO:0000256" key="2">
    <source>
        <dbReference type="ARBA" id="ARBA00022980"/>
    </source>
</evidence>
<dbReference type="GO" id="GO:1990904">
    <property type="term" value="C:ribonucleoprotein complex"/>
    <property type="evidence" value="ECO:0007669"/>
    <property type="project" value="UniProtKB-KW"/>
</dbReference>
<sequence length="154" mass="17402">MRVGRERQVISALNSACATQRDGGVLRGSHWAQWAPLLDVFQREGFVRGYEPILEGKDTKGIRFWIRSFEGQTAFSHVVSTGSRPWDVSWNEIAKRHAMAPVRPFRTGAEKKQKQAPAGEVWILKTAQGWLSEGEAYNRHIGGEVCFRIYTNNG</sequence>
<keyword evidence="4" id="KW-0496">Mitochondrion</keyword>
<gene>
    <name evidence="4" type="primary">rps8</name>
</gene>
<dbReference type="GO" id="GO:0003735">
    <property type="term" value="F:structural constituent of ribosome"/>
    <property type="evidence" value="ECO:0007669"/>
    <property type="project" value="InterPro"/>
</dbReference>
<keyword evidence="2 4" id="KW-0689">Ribosomal protein</keyword>
<evidence type="ECO:0000313" key="4">
    <source>
        <dbReference type="EMBL" id="BBQ05368.1"/>
    </source>
</evidence>
<evidence type="ECO:0000256" key="3">
    <source>
        <dbReference type="ARBA" id="ARBA00023274"/>
    </source>
</evidence>
<dbReference type="InterPro" id="IPR035987">
    <property type="entry name" value="Ribosomal_uS8_sf"/>
</dbReference>
<dbReference type="AlphaFoldDB" id="A0A679EMX3"/>
<protein>
    <submittedName>
        <fullName evidence="4">30S ribosomal protein S8</fullName>
    </submittedName>
</protein>
<name>A0A679EMX3_9CRYP</name>
<dbReference type="GO" id="GO:0005840">
    <property type="term" value="C:ribosome"/>
    <property type="evidence" value="ECO:0007669"/>
    <property type="project" value="UniProtKB-KW"/>
</dbReference>
<organism evidence="4">
    <name type="scientific">Hemiarma marina</name>
    <dbReference type="NCBI Taxonomy" id="1848298"/>
    <lineage>
        <taxon>Eukaryota</taxon>
        <taxon>Cryptophyceae</taxon>
        <taxon>Cyathomonadacea</taxon>
        <taxon>Goniomonadaceae</taxon>
    </lineage>
</organism>
<reference evidence="4" key="1">
    <citation type="submission" date="2019-12" db="EMBL/GenBank/DDBJ databases">
        <title>Mitochondrial genomes of Hemiarma marina and Leucocryptos marina revised the evolution of cytochrome c maturation in Cryptista.</title>
        <authorList>
            <person name="Nishimura Y."/>
            <person name="Kume K."/>
            <person name="Sonehara K."/>
            <person name="Tanifuji G."/>
            <person name="Shiratori T."/>
            <person name="Ishida K."/>
            <person name="Hashimoto T."/>
            <person name="Inagaki Y."/>
            <person name="Ohkuma M."/>
        </authorList>
    </citation>
    <scope>NUCLEOTIDE SEQUENCE</scope>
    <source>
        <strain evidence="4">SRT149</strain>
    </source>
</reference>
<comment type="similarity">
    <text evidence="1">Belongs to the universal ribosomal protein uS8 family.</text>
</comment>
<evidence type="ECO:0000256" key="1">
    <source>
        <dbReference type="ARBA" id="ARBA00006471"/>
    </source>
</evidence>
<dbReference type="GO" id="GO:0006412">
    <property type="term" value="P:translation"/>
    <property type="evidence" value="ECO:0007669"/>
    <property type="project" value="InterPro"/>
</dbReference>
<dbReference type="InterPro" id="IPR000630">
    <property type="entry name" value="Ribosomal_uS8"/>
</dbReference>
<keyword evidence="3" id="KW-0687">Ribonucleoprotein</keyword>
<dbReference type="SUPFAM" id="SSF56047">
    <property type="entry name" value="Ribosomal protein S8"/>
    <property type="match status" value="1"/>
</dbReference>
<accession>A0A679EMX3</accession>